<dbReference type="PROSITE" id="PS51257">
    <property type="entry name" value="PROKAR_LIPOPROTEIN"/>
    <property type="match status" value="1"/>
</dbReference>
<dbReference type="RefSeq" id="WP_101521989.1">
    <property type="nucleotide sequence ID" value="NZ_PKLZ01000009.1"/>
</dbReference>
<dbReference type="PANTHER" id="PTHR33376">
    <property type="match status" value="1"/>
</dbReference>
<dbReference type="SUPFAM" id="SSF53850">
    <property type="entry name" value="Periplasmic binding protein-like II"/>
    <property type="match status" value="1"/>
</dbReference>
<dbReference type="AlphaFoldDB" id="A0A2N5Y0Y3"/>
<comment type="caution">
    <text evidence="3">The sequence shown here is derived from an EMBL/GenBank/DDBJ whole genome shotgun (WGS) entry which is preliminary data.</text>
</comment>
<keyword evidence="1 2" id="KW-0732">Signal</keyword>
<dbReference type="InterPro" id="IPR018389">
    <property type="entry name" value="DctP_fam"/>
</dbReference>
<sequence length="379" mass="42097">MLRGLNNIKAFRLRLLVLTAVTFISCLSQASDQPKSKTLLISAGIPKVHFWVGAHMDEFADSLESQSNDKLKFIRYYGGELVGPGRELDALNGYLIDVAAPLLAPYHEGKFPLSDITQLPTYQTNSLQITKAFQALLDSKIEISEGKTFYDLEIRSQGLVAWPLGATEAYVIATSGKEITRPEDLRGMPMRAGSALQMLTIENLGATPVYLPSSQAYEALSRGVIDSVVLSIGDWESYSLQGLLKYSITGISLGHWESYLALKEETWDDLAPDLQELWDKVARDISLTNARHISAQDRDVKEKASKTARFVHIKSLPLKLQEFIAKAALSTWIQWIEKLEAQDKPARAAAVLWVNFVEQEGGMVPPGVKEYLGVNENNR</sequence>
<dbReference type="Pfam" id="PF03480">
    <property type="entry name" value="DctP"/>
    <property type="match status" value="1"/>
</dbReference>
<dbReference type="Gene3D" id="3.40.190.170">
    <property type="entry name" value="Bacterial extracellular solute-binding protein, family 7"/>
    <property type="match status" value="1"/>
</dbReference>
<dbReference type="GO" id="GO:0055085">
    <property type="term" value="P:transmembrane transport"/>
    <property type="evidence" value="ECO:0007669"/>
    <property type="project" value="InterPro"/>
</dbReference>
<proteinExistence type="predicted"/>
<reference evidence="4" key="1">
    <citation type="submission" date="2017-11" db="EMBL/GenBank/DDBJ databases">
        <title>The draft genome sequence of Chromatocurvus sp. F02.</title>
        <authorList>
            <person name="Du Z.-J."/>
            <person name="Chang Y.-Q."/>
        </authorList>
    </citation>
    <scope>NUCLEOTIDE SEQUENCE [LARGE SCALE GENOMIC DNA]</scope>
    <source>
        <strain evidence="4">F02</strain>
    </source>
</reference>
<dbReference type="OrthoDB" id="9177965at2"/>
<organism evidence="3 4">
    <name type="scientific">Kineobactrum sediminis</name>
    <dbReference type="NCBI Taxonomy" id="1905677"/>
    <lineage>
        <taxon>Bacteria</taxon>
        <taxon>Pseudomonadati</taxon>
        <taxon>Pseudomonadota</taxon>
        <taxon>Gammaproteobacteria</taxon>
        <taxon>Cellvibrionales</taxon>
        <taxon>Halieaceae</taxon>
        <taxon>Kineobactrum</taxon>
    </lineage>
</organism>
<feature type="signal peptide" evidence="2">
    <location>
        <begin position="1"/>
        <end position="30"/>
    </location>
</feature>
<accession>A0A2N5Y0Y3</accession>
<dbReference type="Proteomes" id="UP000234845">
    <property type="component" value="Unassembled WGS sequence"/>
</dbReference>
<protein>
    <submittedName>
        <fullName evidence="3">C4-dicarboxylate ABC transporter substrate-binding protein</fullName>
    </submittedName>
</protein>
<dbReference type="EMBL" id="PKLZ01000009">
    <property type="protein sequence ID" value="PLW82054.1"/>
    <property type="molecule type" value="Genomic_DNA"/>
</dbReference>
<dbReference type="PANTHER" id="PTHR33376:SF15">
    <property type="entry name" value="BLL6794 PROTEIN"/>
    <property type="match status" value="1"/>
</dbReference>
<evidence type="ECO:0000313" key="3">
    <source>
        <dbReference type="EMBL" id="PLW82054.1"/>
    </source>
</evidence>
<evidence type="ECO:0000256" key="2">
    <source>
        <dbReference type="SAM" id="SignalP"/>
    </source>
</evidence>
<dbReference type="InterPro" id="IPR038404">
    <property type="entry name" value="TRAP_DctP_sf"/>
</dbReference>
<keyword evidence="4" id="KW-1185">Reference proteome</keyword>
<feature type="chain" id="PRO_5014736795" evidence="2">
    <location>
        <begin position="31"/>
        <end position="379"/>
    </location>
</feature>
<name>A0A2N5Y0Y3_9GAMM</name>
<gene>
    <name evidence="3" type="ORF">CWI75_13305</name>
</gene>
<evidence type="ECO:0000313" key="4">
    <source>
        <dbReference type="Proteomes" id="UP000234845"/>
    </source>
</evidence>
<evidence type="ECO:0000256" key="1">
    <source>
        <dbReference type="ARBA" id="ARBA00022729"/>
    </source>
</evidence>